<dbReference type="EMBL" id="JAXOVW010000012">
    <property type="protein sequence ID" value="MDZ5607114.1"/>
    <property type="molecule type" value="Genomic_DNA"/>
</dbReference>
<keyword evidence="3" id="KW-1185">Reference proteome</keyword>
<accession>A0ABU5JUK0</accession>
<gene>
    <name evidence="2" type="ORF">U2I54_08375</name>
</gene>
<evidence type="ECO:0000259" key="1">
    <source>
        <dbReference type="Pfam" id="PF12867"/>
    </source>
</evidence>
<feature type="domain" description="DinB-like" evidence="1">
    <location>
        <begin position="14"/>
        <end position="163"/>
    </location>
</feature>
<dbReference type="Gene3D" id="1.20.120.450">
    <property type="entry name" value="dinb family like domain"/>
    <property type="match status" value="1"/>
</dbReference>
<dbReference type="RefSeq" id="WP_374217378.1">
    <property type="nucleotide sequence ID" value="NZ_JAXOVW010000012.1"/>
</dbReference>
<dbReference type="SUPFAM" id="SSF109854">
    <property type="entry name" value="DinB/YfiT-like putative metalloenzymes"/>
    <property type="match status" value="1"/>
</dbReference>
<evidence type="ECO:0000313" key="3">
    <source>
        <dbReference type="Proteomes" id="UP001291930"/>
    </source>
</evidence>
<organism evidence="2 3">
    <name type="scientific">Bacillus bingmayongensis</name>
    <dbReference type="NCBI Taxonomy" id="1150157"/>
    <lineage>
        <taxon>Bacteria</taxon>
        <taxon>Bacillati</taxon>
        <taxon>Bacillota</taxon>
        <taxon>Bacilli</taxon>
        <taxon>Bacillales</taxon>
        <taxon>Bacillaceae</taxon>
        <taxon>Bacillus</taxon>
    </lineage>
</organism>
<dbReference type="Proteomes" id="UP001291930">
    <property type="component" value="Unassembled WGS sequence"/>
</dbReference>
<comment type="caution">
    <text evidence="2">The sequence shown here is derived from an EMBL/GenBank/DDBJ whole genome shotgun (WGS) entry which is preliminary data.</text>
</comment>
<evidence type="ECO:0000313" key="2">
    <source>
        <dbReference type="EMBL" id="MDZ5607114.1"/>
    </source>
</evidence>
<name>A0ABU5JUK0_9BACI</name>
<protein>
    <submittedName>
        <fullName evidence="2">DinB family protein</fullName>
    </submittedName>
</protein>
<proteinExistence type="predicted"/>
<dbReference type="InterPro" id="IPR024775">
    <property type="entry name" value="DinB-like"/>
</dbReference>
<reference evidence="3" key="1">
    <citation type="submission" date="2023-11" db="EMBL/GenBank/DDBJ databases">
        <title>Genome Sequence of Bacillus pseudomycoides stain BUPM19.</title>
        <authorList>
            <person name="Farhat A."/>
        </authorList>
    </citation>
    <scope>NUCLEOTIDE SEQUENCE [LARGE SCALE GENOMIC DNA]</scope>
    <source>
        <strain evidence="3">BUPM19</strain>
    </source>
</reference>
<sequence length="175" mass="20137">MNTNVILEKFESLAMDYVNELEKYSLEQFTKKPSEDEWSLGQMYNHLLAATSRQLDAIAKCTTDSATIDGKKTEMGEKVYKTGAFPPIQIKLPNRPGSKPENPTDKEEIKQALLQLIEKMKEVEPKLSSIPNNYKVEHPGLGYLNAVEWFQLIYMHFAHHLRQKERLEKKLLSLG</sequence>
<dbReference type="Pfam" id="PF12867">
    <property type="entry name" value="DinB_2"/>
    <property type="match status" value="1"/>
</dbReference>
<dbReference type="InterPro" id="IPR034660">
    <property type="entry name" value="DinB/YfiT-like"/>
</dbReference>